<feature type="coiled-coil region" evidence="1">
    <location>
        <begin position="219"/>
        <end position="254"/>
    </location>
</feature>
<dbReference type="PANTHER" id="PTHR33352">
    <property type="entry name" value="SLR1095 PROTEIN"/>
    <property type="match status" value="1"/>
</dbReference>
<keyword evidence="3" id="KW-0378">Hydrolase</keyword>
<dbReference type="Proteomes" id="UP000631421">
    <property type="component" value="Unassembled WGS sequence"/>
</dbReference>
<sequence length="266" mass="30900">MITVPSEYRQLPTAEDLPDSDETPVDNELQNDIPNMLLNLLRLIWGDRQDWFWGVDMGVYYEPNIQEPEKSKVIVPDGFLALGVPRCTDERGRLSYVLWQEQVIPILALEVISKKYNGEYDQKLRQYQDLGILYYAIYNLASGRRGLYKKHESLEIYKLIDGKYQLLPSVTLLQEGSKVVWMPEIGLGLGCERSNRDHWEREWLYWYDRDNVRYLTAEERAAQASLAQLQAEAIAAQQRAIAEQERQQKEKLANYLKSIGVDPDAI</sequence>
<reference evidence="3" key="1">
    <citation type="journal article" date="2015" name="ISME J.">
        <title>Draft Genome Sequence of Streptomyces incarnatus NRRL8089, which Produces the Nucleoside Antibiotic Sinefungin.</title>
        <authorList>
            <person name="Oshima K."/>
            <person name="Hattori M."/>
            <person name="Shimizu H."/>
            <person name="Fukuda K."/>
            <person name="Nemoto M."/>
            <person name="Inagaki K."/>
            <person name="Tamura T."/>
        </authorList>
    </citation>
    <scope>NUCLEOTIDE SEQUENCE</scope>
    <source>
        <strain evidence="3">FACHB-1277</strain>
    </source>
</reference>
<reference evidence="3" key="2">
    <citation type="submission" date="2020-08" db="EMBL/GenBank/DDBJ databases">
        <authorList>
            <person name="Chen M."/>
            <person name="Teng W."/>
            <person name="Zhao L."/>
            <person name="Hu C."/>
            <person name="Zhou Y."/>
            <person name="Han B."/>
            <person name="Song L."/>
            <person name="Shu W."/>
        </authorList>
    </citation>
    <scope>NUCLEOTIDE SEQUENCE</scope>
    <source>
        <strain evidence="3">FACHB-1277</strain>
    </source>
</reference>
<keyword evidence="1" id="KW-0175">Coiled coil</keyword>
<evidence type="ECO:0000259" key="2">
    <source>
        <dbReference type="Pfam" id="PF05685"/>
    </source>
</evidence>
<comment type="caution">
    <text evidence="3">The sequence shown here is derived from an EMBL/GenBank/DDBJ whole genome shotgun (WGS) entry which is preliminary data.</text>
</comment>
<evidence type="ECO:0000313" key="3">
    <source>
        <dbReference type="EMBL" id="MBD2149079.1"/>
    </source>
</evidence>
<evidence type="ECO:0000313" key="4">
    <source>
        <dbReference type="Proteomes" id="UP000631421"/>
    </source>
</evidence>
<protein>
    <submittedName>
        <fullName evidence="3">Uma2 family endonuclease</fullName>
    </submittedName>
</protein>
<organism evidence="3 4">
    <name type="scientific">Pseudanabaena cinerea FACHB-1277</name>
    <dbReference type="NCBI Taxonomy" id="2949581"/>
    <lineage>
        <taxon>Bacteria</taxon>
        <taxon>Bacillati</taxon>
        <taxon>Cyanobacteriota</taxon>
        <taxon>Cyanophyceae</taxon>
        <taxon>Pseudanabaenales</taxon>
        <taxon>Pseudanabaenaceae</taxon>
        <taxon>Pseudanabaena</taxon>
        <taxon>Pseudanabaena cinerea</taxon>
    </lineage>
</organism>
<proteinExistence type="predicted"/>
<dbReference type="InterPro" id="IPR008538">
    <property type="entry name" value="Uma2"/>
</dbReference>
<gene>
    <name evidence="3" type="ORF">H6F44_02905</name>
</gene>
<dbReference type="RefSeq" id="WP_190349410.1">
    <property type="nucleotide sequence ID" value="NZ_JACJPY010000005.1"/>
</dbReference>
<evidence type="ECO:0000256" key="1">
    <source>
        <dbReference type="SAM" id="Coils"/>
    </source>
</evidence>
<keyword evidence="3" id="KW-0540">Nuclease</keyword>
<name>A0A926UPW7_9CYAN</name>
<dbReference type="Pfam" id="PF05685">
    <property type="entry name" value="Uma2"/>
    <property type="match status" value="1"/>
</dbReference>
<keyword evidence="3" id="KW-0255">Endonuclease</keyword>
<keyword evidence="4" id="KW-1185">Reference proteome</keyword>
<dbReference type="EMBL" id="JACJPY010000005">
    <property type="protein sequence ID" value="MBD2149079.1"/>
    <property type="molecule type" value="Genomic_DNA"/>
</dbReference>
<dbReference type="PANTHER" id="PTHR33352:SF3">
    <property type="entry name" value="SLR1612 PROTEIN"/>
    <property type="match status" value="1"/>
</dbReference>
<feature type="domain" description="Putative restriction endonuclease" evidence="2">
    <location>
        <begin position="28"/>
        <end position="169"/>
    </location>
</feature>
<dbReference type="GO" id="GO:0004519">
    <property type="term" value="F:endonuclease activity"/>
    <property type="evidence" value="ECO:0007669"/>
    <property type="project" value="UniProtKB-KW"/>
</dbReference>
<dbReference type="AlphaFoldDB" id="A0A926UPW7"/>
<accession>A0A926UPW7</accession>